<dbReference type="Proteomes" id="UP000501076">
    <property type="component" value="Plasmid pFDU301A"/>
</dbReference>
<sequence length="89" mass="10883">MIKNRPLTWNEKQKLHPNYIDIIRHYEQVTKRPFMREELIVLKLLVEKAYPAQIKQTISRFQKNCPERFTSLSYIYRPVTNMFKNKRGN</sequence>
<keyword evidence="1" id="KW-0614">Plasmid</keyword>
<reference evidence="1 2" key="1">
    <citation type="submission" date="2019-10" db="EMBL/GenBank/DDBJ databases">
        <title>Complete genome sequences for adaption low water activity.</title>
        <authorList>
            <person name="Zhao L."/>
            <person name="Zhong J."/>
        </authorList>
    </citation>
    <scope>NUCLEOTIDE SEQUENCE [LARGE SCALE GENOMIC DNA]</scope>
    <source>
        <strain evidence="1 2">FDU301</strain>
        <plasmid evidence="2">pfdu301a</plasmid>
    </source>
</reference>
<proteinExistence type="predicted"/>
<gene>
    <name evidence="1" type="ORF">FDZ14_31610</name>
</gene>
<dbReference type="RefSeq" id="WP_171778634.1">
    <property type="nucleotide sequence ID" value="NZ_CP045273.1"/>
</dbReference>
<name>A0A6M6E692_PRIMG</name>
<dbReference type="AlphaFoldDB" id="A0A6M6E692"/>
<geneLocation type="plasmid" evidence="2">
    <name>pfdu301a</name>
</geneLocation>
<evidence type="ECO:0000313" key="2">
    <source>
        <dbReference type="Proteomes" id="UP000501076"/>
    </source>
</evidence>
<dbReference type="EMBL" id="CP045273">
    <property type="protein sequence ID" value="QJX80639.1"/>
    <property type="molecule type" value="Genomic_DNA"/>
</dbReference>
<evidence type="ECO:0000313" key="1">
    <source>
        <dbReference type="EMBL" id="QJX80639.1"/>
    </source>
</evidence>
<accession>A0A6M6E692</accession>
<protein>
    <submittedName>
        <fullName evidence="1">Uncharacterized protein</fullName>
    </submittedName>
</protein>
<organism evidence="1 2">
    <name type="scientific">Priestia megaterium</name>
    <name type="common">Bacillus megaterium</name>
    <dbReference type="NCBI Taxonomy" id="1404"/>
    <lineage>
        <taxon>Bacteria</taxon>
        <taxon>Bacillati</taxon>
        <taxon>Bacillota</taxon>
        <taxon>Bacilli</taxon>
        <taxon>Bacillales</taxon>
        <taxon>Bacillaceae</taxon>
        <taxon>Priestia</taxon>
    </lineage>
</organism>